<keyword evidence="2" id="KW-1185">Reference proteome</keyword>
<evidence type="ECO:0000313" key="2">
    <source>
        <dbReference type="Proteomes" id="UP000035709"/>
    </source>
</evidence>
<name>A0A0D6A2A0_9LACO</name>
<dbReference type="RefSeq" id="WP_060459225.1">
    <property type="nucleotide sequence ID" value="NZ_AP014808.1"/>
</dbReference>
<accession>A0A0D6A2A0</accession>
<dbReference type="PATRIC" id="fig|1600.4.peg.413"/>
<protein>
    <submittedName>
        <fullName evidence="1">Uncharacterized protein</fullName>
    </submittedName>
</protein>
<dbReference type="Proteomes" id="UP000035709">
    <property type="component" value="Chromosome"/>
</dbReference>
<sequence>MTLDFEHNQKELFRDWHQNKTKEEFTRKLQQQAQAEKENLPELLSREDLKKRWGMNSRQSVHQAASRADFPQPVCTFNHGKTPLYLATEIQIFEVNHPWYLTAGDRLAYSHWILRNVLDPDS</sequence>
<organism evidence="1 2">
    <name type="scientific">Lactobacillus acetotolerans</name>
    <dbReference type="NCBI Taxonomy" id="1600"/>
    <lineage>
        <taxon>Bacteria</taxon>
        <taxon>Bacillati</taxon>
        <taxon>Bacillota</taxon>
        <taxon>Bacilli</taxon>
        <taxon>Lactobacillales</taxon>
        <taxon>Lactobacillaceae</taxon>
        <taxon>Lactobacillus</taxon>
    </lineage>
</organism>
<proteinExistence type="predicted"/>
<dbReference type="EMBL" id="AP014808">
    <property type="protein sequence ID" value="BAQ56794.1"/>
    <property type="molecule type" value="Genomic_DNA"/>
</dbReference>
<gene>
    <name evidence="1" type="ORF">LBAT_0405</name>
</gene>
<dbReference type="AlphaFoldDB" id="A0A0D6A2A0"/>
<reference evidence="1 2" key="1">
    <citation type="submission" date="2015-03" db="EMBL/GenBank/DDBJ databases">
        <title>Complete genome sequence of Lactobacillus acetotolerans NBRC 13120.</title>
        <authorList>
            <person name="Toh H."/>
            <person name="Morita H."/>
            <person name="Fujita N."/>
        </authorList>
    </citation>
    <scope>NUCLEOTIDE SEQUENCE [LARGE SCALE GENOMIC DNA]</scope>
    <source>
        <strain evidence="1 2">NBRC 13120</strain>
    </source>
</reference>
<dbReference type="OrthoDB" id="2313588at2"/>
<evidence type="ECO:0000313" key="1">
    <source>
        <dbReference type="EMBL" id="BAQ56794.1"/>
    </source>
</evidence>
<dbReference type="KEGG" id="lae:LBAT_0405"/>